<comment type="caution">
    <text evidence="3">The sequence shown here is derived from an EMBL/GenBank/DDBJ whole genome shotgun (WGS) entry which is preliminary data.</text>
</comment>
<name>A0A5N0V3C8_9PSEU</name>
<dbReference type="Proteomes" id="UP000319769">
    <property type="component" value="Unassembled WGS sequence"/>
</dbReference>
<feature type="compositionally biased region" description="Low complexity" evidence="2">
    <location>
        <begin position="115"/>
        <end position="126"/>
    </location>
</feature>
<evidence type="ECO:0000256" key="2">
    <source>
        <dbReference type="SAM" id="MobiDB-lite"/>
    </source>
</evidence>
<evidence type="ECO:0000256" key="1">
    <source>
        <dbReference type="SAM" id="Coils"/>
    </source>
</evidence>
<dbReference type="OrthoDB" id="3629316at2"/>
<organism evidence="3 4">
    <name type="scientific">Amycolatopsis acidicola</name>
    <dbReference type="NCBI Taxonomy" id="2596893"/>
    <lineage>
        <taxon>Bacteria</taxon>
        <taxon>Bacillati</taxon>
        <taxon>Actinomycetota</taxon>
        <taxon>Actinomycetes</taxon>
        <taxon>Pseudonocardiales</taxon>
        <taxon>Pseudonocardiaceae</taxon>
        <taxon>Amycolatopsis</taxon>
    </lineage>
</organism>
<feature type="region of interest" description="Disordered" evidence="2">
    <location>
        <begin position="83"/>
        <end position="126"/>
    </location>
</feature>
<gene>
    <name evidence="3" type="ORF">FPZ12_020220</name>
</gene>
<dbReference type="AlphaFoldDB" id="A0A5N0V3C8"/>
<reference evidence="3" key="1">
    <citation type="submission" date="2019-09" db="EMBL/GenBank/DDBJ databases">
        <authorList>
            <person name="Teo W.F.A."/>
            <person name="Duangmal K."/>
        </authorList>
    </citation>
    <scope>NUCLEOTIDE SEQUENCE [LARGE SCALE GENOMIC DNA]</scope>
    <source>
        <strain evidence="3">K81G1</strain>
    </source>
</reference>
<keyword evidence="1" id="KW-0175">Coiled coil</keyword>
<dbReference type="EMBL" id="VMNW02000029">
    <property type="protein sequence ID" value="KAA9159432.1"/>
    <property type="molecule type" value="Genomic_DNA"/>
</dbReference>
<sequence>MPTTDEIERRVEQADAARSARRSAAAQQIGELAARRATIADQLRKLEQELGDVLAESSDVIEISELATFTDVPAAELTRWLHDRKSNRGRRKKSAAGSANIKRRKPAPAPQEPAVPIGTVTPTGVT</sequence>
<keyword evidence="4" id="KW-1185">Reference proteome</keyword>
<evidence type="ECO:0000313" key="3">
    <source>
        <dbReference type="EMBL" id="KAA9159432.1"/>
    </source>
</evidence>
<proteinExistence type="predicted"/>
<dbReference type="RefSeq" id="WP_144747393.1">
    <property type="nucleotide sequence ID" value="NZ_VMNW02000029.1"/>
</dbReference>
<accession>A0A5N0V3C8</accession>
<feature type="coiled-coil region" evidence="1">
    <location>
        <begin position="29"/>
        <end position="56"/>
    </location>
</feature>
<protein>
    <submittedName>
        <fullName evidence="3">Uncharacterized protein</fullName>
    </submittedName>
</protein>
<evidence type="ECO:0000313" key="4">
    <source>
        <dbReference type="Proteomes" id="UP000319769"/>
    </source>
</evidence>